<dbReference type="Gene3D" id="1.10.10.60">
    <property type="entry name" value="Homeodomain-like"/>
    <property type="match status" value="1"/>
</dbReference>
<dbReference type="SUPFAM" id="SSF46689">
    <property type="entry name" value="Homeodomain-like"/>
    <property type="match status" value="1"/>
</dbReference>
<dbReference type="Pfam" id="PF12833">
    <property type="entry name" value="HTH_18"/>
    <property type="match status" value="1"/>
</dbReference>
<name>A0ABQ6A948_9PROT</name>
<dbReference type="SMART" id="SM00342">
    <property type="entry name" value="HTH_ARAC"/>
    <property type="match status" value="1"/>
</dbReference>
<keyword evidence="6" id="KW-1185">Reference proteome</keyword>
<proteinExistence type="predicted"/>
<dbReference type="EMBL" id="BSOS01000100">
    <property type="protein sequence ID" value="GLR69010.1"/>
    <property type="molecule type" value="Genomic_DNA"/>
</dbReference>
<dbReference type="InterPro" id="IPR009057">
    <property type="entry name" value="Homeodomain-like_sf"/>
</dbReference>
<keyword evidence="3" id="KW-0804">Transcription</keyword>
<dbReference type="PRINTS" id="PR00032">
    <property type="entry name" value="HTHARAC"/>
</dbReference>
<dbReference type="PANTHER" id="PTHR46796:SF6">
    <property type="entry name" value="ARAC SUBFAMILY"/>
    <property type="match status" value="1"/>
</dbReference>
<sequence>MTFAQVANDLDRVVRTLDGIRLDHHENLFLIVQMEGRCGVAQGDREVFLETGDCILLDSTQPLALHFFGHFSNHLSLHLPRQHMYSGRGAAFDVGRKLSFADPMVAMLRALIEKTIETPAASPGAQHLRELILSATRQAFFAEDDATSLPYLDTSKKRLQVAELLIDRHLTEPYLGGKWLAGQLGVSPRTLQEDFQGRGTTCTTVIRNRRLRLAREKIEQIHTDRSAQTISEIAYDCGFNDISYFNRSFKEMFACAPGDMLKLRPA</sequence>
<evidence type="ECO:0000256" key="1">
    <source>
        <dbReference type="ARBA" id="ARBA00023015"/>
    </source>
</evidence>
<dbReference type="PROSITE" id="PS01124">
    <property type="entry name" value="HTH_ARAC_FAMILY_2"/>
    <property type="match status" value="1"/>
</dbReference>
<evidence type="ECO:0000313" key="5">
    <source>
        <dbReference type="EMBL" id="GLR69010.1"/>
    </source>
</evidence>
<keyword evidence="2" id="KW-0238">DNA-binding</keyword>
<protein>
    <recommendedName>
        <fullName evidence="4">HTH araC/xylS-type domain-containing protein</fullName>
    </recommendedName>
</protein>
<evidence type="ECO:0000256" key="3">
    <source>
        <dbReference type="ARBA" id="ARBA00023163"/>
    </source>
</evidence>
<dbReference type="InterPro" id="IPR018060">
    <property type="entry name" value="HTH_AraC"/>
</dbReference>
<evidence type="ECO:0000259" key="4">
    <source>
        <dbReference type="PROSITE" id="PS01124"/>
    </source>
</evidence>
<gene>
    <name evidence="5" type="ORF">GCM10010909_36920</name>
</gene>
<organism evidence="5 6">
    <name type="scientific">Acidocella aquatica</name>
    <dbReference type="NCBI Taxonomy" id="1922313"/>
    <lineage>
        <taxon>Bacteria</taxon>
        <taxon>Pseudomonadati</taxon>
        <taxon>Pseudomonadota</taxon>
        <taxon>Alphaproteobacteria</taxon>
        <taxon>Acetobacterales</taxon>
        <taxon>Acidocellaceae</taxon>
        <taxon>Acidocella</taxon>
    </lineage>
</organism>
<dbReference type="InterPro" id="IPR050204">
    <property type="entry name" value="AraC_XylS_family_regulators"/>
</dbReference>
<dbReference type="Proteomes" id="UP001156641">
    <property type="component" value="Unassembled WGS sequence"/>
</dbReference>
<keyword evidence="1" id="KW-0805">Transcription regulation</keyword>
<dbReference type="InterPro" id="IPR035418">
    <property type="entry name" value="AraC-bd_2"/>
</dbReference>
<comment type="caution">
    <text evidence="5">The sequence shown here is derived from an EMBL/GenBank/DDBJ whole genome shotgun (WGS) entry which is preliminary data.</text>
</comment>
<reference evidence="6" key="1">
    <citation type="journal article" date="2019" name="Int. J. Syst. Evol. Microbiol.">
        <title>The Global Catalogue of Microorganisms (GCM) 10K type strain sequencing project: providing services to taxonomists for standard genome sequencing and annotation.</title>
        <authorList>
            <consortium name="The Broad Institute Genomics Platform"/>
            <consortium name="The Broad Institute Genome Sequencing Center for Infectious Disease"/>
            <person name="Wu L."/>
            <person name="Ma J."/>
        </authorList>
    </citation>
    <scope>NUCLEOTIDE SEQUENCE [LARGE SCALE GENOMIC DNA]</scope>
    <source>
        <strain evidence="6">NBRC 112502</strain>
    </source>
</reference>
<feature type="domain" description="HTH araC/xylS-type" evidence="4">
    <location>
        <begin position="160"/>
        <end position="263"/>
    </location>
</feature>
<dbReference type="PANTHER" id="PTHR46796">
    <property type="entry name" value="HTH-TYPE TRANSCRIPTIONAL ACTIVATOR RHAS-RELATED"/>
    <property type="match status" value="1"/>
</dbReference>
<accession>A0ABQ6A948</accession>
<dbReference type="Pfam" id="PF14525">
    <property type="entry name" value="AraC_binding_2"/>
    <property type="match status" value="1"/>
</dbReference>
<evidence type="ECO:0000256" key="2">
    <source>
        <dbReference type="ARBA" id="ARBA00023125"/>
    </source>
</evidence>
<evidence type="ECO:0000313" key="6">
    <source>
        <dbReference type="Proteomes" id="UP001156641"/>
    </source>
</evidence>
<dbReference type="InterPro" id="IPR020449">
    <property type="entry name" value="Tscrpt_reg_AraC-type_HTH"/>
</dbReference>